<proteinExistence type="inferred from homology"/>
<evidence type="ECO:0000313" key="3">
    <source>
        <dbReference type="Proteomes" id="UP001249851"/>
    </source>
</evidence>
<dbReference type="InterPro" id="IPR056378">
    <property type="entry name" value="Let-756-like_FGF"/>
</dbReference>
<accession>A0AAD9PZ38</accession>
<name>A0AAD9PZ38_ACRCE</name>
<dbReference type="InterPro" id="IPR002209">
    <property type="entry name" value="Fibroblast_GF_fam"/>
</dbReference>
<evidence type="ECO:0000256" key="1">
    <source>
        <dbReference type="ARBA" id="ARBA00007936"/>
    </source>
</evidence>
<evidence type="ECO:0000313" key="2">
    <source>
        <dbReference type="EMBL" id="KAK2551730.1"/>
    </source>
</evidence>
<dbReference type="AlphaFoldDB" id="A0AAD9PZ38"/>
<reference evidence="2" key="2">
    <citation type="journal article" date="2023" name="Science">
        <title>Genomic signatures of disease resistance in endangered staghorn corals.</title>
        <authorList>
            <person name="Vollmer S.V."/>
            <person name="Selwyn J.D."/>
            <person name="Despard B.A."/>
            <person name="Roesel C.L."/>
        </authorList>
    </citation>
    <scope>NUCLEOTIDE SEQUENCE</scope>
    <source>
        <strain evidence="2">K2</strain>
    </source>
</reference>
<dbReference type="SUPFAM" id="SSF50353">
    <property type="entry name" value="Cytokine"/>
    <property type="match status" value="1"/>
</dbReference>
<keyword evidence="3" id="KW-1185">Reference proteome</keyword>
<dbReference type="Proteomes" id="UP001249851">
    <property type="component" value="Unassembled WGS sequence"/>
</dbReference>
<sequence>MIARLASARPNMRRRHRARNLDRRYRIAPHLTTRGNCDSGPTHSRLAHLWSKLQFHLSMLHNETLHGLFELQSCGPSIVRIKHVATGLFVAIGKNGKVYTTKNGRKNDTMLVQELLPNGFTVFRSTRTHGTRKNSIFLALKKNGATKNAFKTSLSHKSSHFTVMLCTGNGGELAGNSLVC</sequence>
<dbReference type="SMART" id="SM00442">
    <property type="entry name" value="FGF"/>
    <property type="match status" value="1"/>
</dbReference>
<comment type="similarity">
    <text evidence="1">Belongs to the heparin-binding growth factors family.</text>
</comment>
<dbReference type="Gene3D" id="2.80.10.50">
    <property type="match status" value="1"/>
</dbReference>
<reference evidence="2" key="1">
    <citation type="journal article" date="2023" name="G3 (Bethesda)">
        <title>Whole genome assembly and annotation of the endangered Caribbean coral Acropora cervicornis.</title>
        <authorList>
            <person name="Selwyn J.D."/>
            <person name="Vollmer S.V."/>
        </authorList>
    </citation>
    <scope>NUCLEOTIDE SEQUENCE</scope>
    <source>
        <strain evidence="2">K2</strain>
    </source>
</reference>
<gene>
    <name evidence="2" type="ORF">P5673_027332</name>
</gene>
<comment type="caution">
    <text evidence="2">The sequence shown here is derived from an EMBL/GenBank/DDBJ whole genome shotgun (WGS) entry which is preliminary data.</text>
</comment>
<dbReference type="CDD" id="cd00058">
    <property type="entry name" value="beta-trefoil_FGF"/>
    <property type="match status" value="1"/>
</dbReference>
<dbReference type="PANTHER" id="PTHR11486">
    <property type="entry name" value="FIBROBLAST GROWTH FACTOR"/>
    <property type="match status" value="1"/>
</dbReference>
<dbReference type="GO" id="GO:0008083">
    <property type="term" value="F:growth factor activity"/>
    <property type="evidence" value="ECO:0007669"/>
    <property type="project" value="InterPro"/>
</dbReference>
<dbReference type="Pfam" id="PF00167">
    <property type="entry name" value="FGF"/>
    <property type="match status" value="1"/>
</dbReference>
<dbReference type="InterPro" id="IPR008996">
    <property type="entry name" value="IL1/FGF"/>
</dbReference>
<dbReference type="EMBL" id="JARQWQ010000094">
    <property type="protein sequence ID" value="KAK2551730.1"/>
    <property type="molecule type" value="Genomic_DNA"/>
</dbReference>
<organism evidence="2 3">
    <name type="scientific">Acropora cervicornis</name>
    <name type="common">Staghorn coral</name>
    <dbReference type="NCBI Taxonomy" id="6130"/>
    <lineage>
        <taxon>Eukaryota</taxon>
        <taxon>Metazoa</taxon>
        <taxon>Cnidaria</taxon>
        <taxon>Anthozoa</taxon>
        <taxon>Hexacorallia</taxon>
        <taxon>Scleractinia</taxon>
        <taxon>Astrocoeniina</taxon>
        <taxon>Acroporidae</taxon>
        <taxon>Acropora</taxon>
    </lineage>
</organism>
<protein>
    <submittedName>
        <fullName evidence="2">Fibroblast growth factor 4</fullName>
    </submittedName>
</protein>